<dbReference type="Pfam" id="PF13622">
    <property type="entry name" value="4HBT_3"/>
    <property type="match status" value="1"/>
</dbReference>
<sequence length="295" mass="31542">MRRGGDVISATSEVLRQDSTRPFREAIGLVPLGDGRYGAELGSLWAVGDKAHGGLLLVLLARAALARLDSEVTDNRAMPHEPLVIGAEFLRAPDRGPVELRTEVLKWGRTASVAAVRLLQNDQLMLTASVTAGRLPDEAPRWADLPELPAEPPADAVDPAGRREIASNGLALACDVRFDPETIGFVRGEQGPPVIRGWTRPLGEDPDVLFALLAGDILPPSVFNVGGSLGWAPTVQLTALLRGHPAPGWLRCESRSVMVAGSWFDEDVTVLDSTGRLICQARQIALAPLPRGSSR</sequence>
<reference evidence="4" key="1">
    <citation type="journal article" date="2019" name="Int. J. Syst. Evol. Microbiol.">
        <title>The Global Catalogue of Microorganisms (GCM) 10K type strain sequencing project: providing services to taxonomists for standard genome sequencing and annotation.</title>
        <authorList>
            <consortium name="The Broad Institute Genomics Platform"/>
            <consortium name="The Broad Institute Genome Sequencing Center for Infectious Disease"/>
            <person name="Wu L."/>
            <person name="Ma J."/>
        </authorList>
    </citation>
    <scope>NUCLEOTIDE SEQUENCE [LARGE SCALE GENOMIC DNA]</scope>
    <source>
        <strain evidence="4">CCM 8391</strain>
    </source>
</reference>
<organism evidence="3 4">
    <name type="scientific">Pseudonocardia hispaniensis</name>
    <dbReference type="NCBI Taxonomy" id="904933"/>
    <lineage>
        <taxon>Bacteria</taxon>
        <taxon>Bacillati</taxon>
        <taxon>Actinomycetota</taxon>
        <taxon>Actinomycetes</taxon>
        <taxon>Pseudonocardiales</taxon>
        <taxon>Pseudonocardiaceae</taxon>
        <taxon>Pseudonocardia</taxon>
    </lineage>
</organism>
<dbReference type="PANTHER" id="PTHR38110:SF1">
    <property type="entry name" value="THIOESTERASE DOMAIN-CONTAINING PROTEIN"/>
    <property type="match status" value="1"/>
</dbReference>
<dbReference type="PANTHER" id="PTHR38110">
    <property type="entry name" value="CHROMOSOME 23, WHOLE GENOME SHOTGUN SEQUENCE"/>
    <property type="match status" value="1"/>
</dbReference>
<accession>A0ABW1J0K3</accession>
<dbReference type="Gene3D" id="2.40.160.210">
    <property type="entry name" value="Acyl-CoA thioesterase, double hotdog domain"/>
    <property type="match status" value="1"/>
</dbReference>
<evidence type="ECO:0000313" key="4">
    <source>
        <dbReference type="Proteomes" id="UP001596302"/>
    </source>
</evidence>
<evidence type="ECO:0000313" key="3">
    <source>
        <dbReference type="EMBL" id="MFC5993997.1"/>
    </source>
</evidence>
<name>A0ABW1J0K3_9PSEU</name>
<comment type="caution">
    <text evidence="3">The sequence shown here is derived from an EMBL/GenBank/DDBJ whole genome shotgun (WGS) entry which is preliminary data.</text>
</comment>
<dbReference type="InterPro" id="IPR049449">
    <property type="entry name" value="TesB_ACOT8-like_N"/>
</dbReference>
<proteinExistence type="predicted"/>
<dbReference type="InterPro" id="IPR029069">
    <property type="entry name" value="HotDog_dom_sf"/>
</dbReference>
<dbReference type="InterPro" id="IPR049450">
    <property type="entry name" value="ACOT8-like_C"/>
</dbReference>
<dbReference type="Pfam" id="PF20789">
    <property type="entry name" value="4HBT_3C"/>
    <property type="match status" value="1"/>
</dbReference>
<evidence type="ECO:0000259" key="2">
    <source>
        <dbReference type="Pfam" id="PF20789"/>
    </source>
</evidence>
<dbReference type="SUPFAM" id="SSF54637">
    <property type="entry name" value="Thioesterase/thiol ester dehydrase-isomerase"/>
    <property type="match status" value="2"/>
</dbReference>
<gene>
    <name evidence="3" type="ORF">ACFQE5_07210</name>
</gene>
<dbReference type="RefSeq" id="WP_379584032.1">
    <property type="nucleotide sequence ID" value="NZ_JBHSQW010000014.1"/>
</dbReference>
<feature type="domain" description="Acyl-CoA thioesterase-like N-terminal HotDog" evidence="1">
    <location>
        <begin position="45"/>
        <end position="132"/>
    </location>
</feature>
<evidence type="ECO:0000259" key="1">
    <source>
        <dbReference type="Pfam" id="PF13622"/>
    </source>
</evidence>
<keyword evidence="4" id="KW-1185">Reference proteome</keyword>
<dbReference type="InterPro" id="IPR042171">
    <property type="entry name" value="Acyl-CoA_hotdog"/>
</dbReference>
<protein>
    <submittedName>
        <fullName evidence="3">Thioesterase family protein</fullName>
    </submittedName>
</protein>
<dbReference type="EMBL" id="JBHSQW010000014">
    <property type="protein sequence ID" value="MFC5993997.1"/>
    <property type="molecule type" value="Genomic_DNA"/>
</dbReference>
<feature type="domain" description="Acyl-CoA thioesterase-like C-terminal" evidence="2">
    <location>
        <begin position="156"/>
        <end position="286"/>
    </location>
</feature>
<dbReference type="InterPro" id="IPR052389">
    <property type="entry name" value="Sec_Metab_Biosynth-Assoc"/>
</dbReference>
<dbReference type="Proteomes" id="UP001596302">
    <property type="component" value="Unassembled WGS sequence"/>
</dbReference>